<feature type="compositionally biased region" description="Basic and acidic residues" evidence="1">
    <location>
        <begin position="283"/>
        <end position="295"/>
    </location>
</feature>
<sequence>MDRSMISMIYFVALLALFLIMIIATIAVIASRSRRRDEDDDEFEDGTEYEDTEQPDEGQTVFDDADAMLSDDFYVDNLDMPGEDSAFAPEDTGYDDEYEDEYAEDGGYEDVDTADADDSYEDYENVEVDEYDAELDSAFDVPGSLKIDPVQANAPTQEIDTKAVKEERRNPKPETEDIMQADAGIPEIATETETSVQNESEDTAETVETDEKETSIMPEESDSTENVVSASTDAVEDQKAINTEIPAEQELEADTVAEKPVEAEMPVESPKKQKKKHVRKQKKQPEAIAEPKTEAVNDDFTDSAFGPDIPEINISNEALAASVREAEAMGAAIMGDLKAAKVPVETMFGINEELSSYGSKKNKRAKSKVASDEDFYWYNKEDAADRPARRPIEAYYHHFNIADDCIEDLLVEMYDCALVRTEEIRYIAYGIEPRTLTMKEIMSGAVSLNDHKKKEPTEQDLVRIYEKWCGYVDHLLDKVEIHADEYTIQEIRKQLCAYGRNDVDTLLEGK</sequence>
<comment type="caution">
    <text evidence="3">The sequence shown here is derived from an EMBL/GenBank/DDBJ whole genome shotgun (WGS) entry which is preliminary data.</text>
</comment>
<proteinExistence type="predicted"/>
<accession>A0ABS8FPX0</accession>
<protein>
    <submittedName>
        <fullName evidence="3">Uncharacterized protein</fullName>
    </submittedName>
</protein>
<gene>
    <name evidence="3" type="ORF">LKD28_09165</name>
</gene>
<evidence type="ECO:0000256" key="2">
    <source>
        <dbReference type="SAM" id="Phobius"/>
    </source>
</evidence>
<feature type="compositionally biased region" description="Acidic residues" evidence="1">
    <location>
        <begin position="199"/>
        <end position="211"/>
    </location>
</feature>
<keyword evidence="4" id="KW-1185">Reference proteome</keyword>
<reference evidence="3 4" key="1">
    <citation type="submission" date="2021-10" db="EMBL/GenBank/DDBJ databases">
        <title>Anaerobic single-cell dispensing facilitates the cultivation of human gut bacteria.</title>
        <authorList>
            <person name="Afrizal A."/>
        </authorList>
    </citation>
    <scope>NUCLEOTIDE SEQUENCE [LARGE SCALE GENOMIC DNA]</scope>
    <source>
        <strain evidence="3 4">CLA-AA-H212</strain>
    </source>
</reference>
<keyword evidence="2" id="KW-0472">Membrane</keyword>
<evidence type="ECO:0000313" key="3">
    <source>
        <dbReference type="EMBL" id="MCC2219203.1"/>
    </source>
</evidence>
<feature type="compositionally biased region" description="Acidic residues" evidence="1">
    <location>
        <begin position="38"/>
        <end position="56"/>
    </location>
</feature>
<dbReference type="EMBL" id="JAJEQT010000006">
    <property type="protein sequence ID" value="MCC2219203.1"/>
    <property type="molecule type" value="Genomic_DNA"/>
</dbReference>
<keyword evidence="2" id="KW-0812">Transmembrane</keyword>
<feature type="compositionally biased region" description="Basic and acidic residues" evidence="1">
    <location>
        <begin position="159"/>
        <end position="175"/>
    </location>
</feature>
<feature type="transmembrane region" description="Helical" evidence="2">
    <location>
        <begin position="6"/>
        <end position="30"/>
    </location>
</feature>
<evidence type="ECO:0000256" key="1">
    <source>
        <dbReference type="SAM" id="MobiDB-lite"/>
    </source>
</evidence>
<keyword evidence="2" id="KW-1133">Transmembrane helix</keyword>
<feature type="region of interest" description="Disordered" evidence="1">
    <location>
        <begin position="146"/>
        <end position="300"/>
    </location>
</feature>
<evidence type="ECO:0000313" key="4">
    <source>
        <dbReference type="Proteomes" id="UP001198495"/>
    </source>
</evidence>
<dbReference type="Proteomes" id="UP001198495">
    <property type="component" value="Unassembled WGS sequence"/>
</dbReference>
<organism evidence="3 4">
    <name type="scientific">Coprococcus hominis</name>
    <name type="common">ex Arizal et al. 2022</name>
    <dbReference type="NCBI Taxonomy" id="2881262"/>
    <lineage>
        <taxon>Bacteria</taxon>
        <taxon>Bacillati</taxon>
        <taxon>Bacillota</taxon>
        <taxon>Clostridia</taxon>
        <taxon>Lachnospirales</taxon>
        <taxon>Lachnospiraceae</taxon>
        <taxon>Coprococcus</taxon>
    </lineage>
</organism>
<feature type="region of interest" description="Disordered" evidence="1">
    <location>
        <begin position="34"/>
        <end position="59"/>
    </location>
</feature>
<feature type="compositionally biased region" description="Basic residues" evidence="1">
    <location>
        <begin position="272"/>
        <end position="282"/>
    </location>
</feature>
<name>A0ABS8FPX0_9FIRM</name>